<dbReference type="Proteomes" id="UP000543556">
    <property type="component" value="Unassembled WGS sequence"/>
</dbReference>
<dbReference type="InterPro" id="IPR013538">
    <property type="entry name" value="ASHA1/2-like_C"/>
</dbReference>
<dbReference type="RefSeq" id="WP_176635475.1">
    <property type="nucleotide sequence ID" value="NZ_JAAMFM010000019.1"/>
</dbReference>
<dbReference type="Gene3D" id="3.30.530.20">
    <property type="match status" value="1"/>
</dbReference>
<dbReference type="SUPFAM" id="SSF55961">
    <property type="entry name" value="Bet v1-like"/>
    <property type="match status" value="1"/>
</dbReference>
<gene>
    <name evidence="3" type="ORF">G6034_12680</name>
</gene>
<evidence type="ECO:0000313" key="4">
    <source>
        <dbReference type="Proteomes" id="UP000543556"/>
    </source>
</evidence>
<comment type="similarity">
    <text evidence="1">Belongs to the AHA1 family.</text>
</comment>
<comment type="caution">
    <text evidence="3">The sequence shown here is derived from an EMBL/GenBank/DDBJ whole genome shotgun (WGS) entry which is preliminary data.</text>
</comment>
<proteinExistence type="inferred from homology"/>
<accession>A0A7Y7IHU1</accession>
<evidence type="ECO:0000256" key="1">
    <source>
        <dbReference type="ARBA" id="ARBA00006817"/>
    </source>
</evidence>
<dbReference type="InterPro" id="IPR023393">
    <property type="entry name" value="START-like_dom_sf"/>
</dbReference>
<dbReference type="CDD" id="cd08899">
    <property type="entry name" value="SRPBCC_CalC_Aha1-like_6"/>
    <property type="match status" value="1"/>
</dbReference>
<feature type="domain" description="Activator of Hsp90 ATPase homologue 1/2-like C-terminal" evidence="2">
    <location>
        <begin position="44"/>
        <end position="162"/>
    </location>
</feature>
<keyword evidence="4" id="KW-1185">Reference proteome</keyword>
<sequence length="198" mass="21943">MGTNSGGGPDNSRLNKDMARFAPGTVEPLDGDRVKLVLTRHYTAAPEAVWAMLTDPGRTELWWCRVRGQARTGSSFDLKWLNVKDEGHGIETDWWNGRVLAAEAPHLLEVSNAMHGTIRAELSPTPAGTRLVFTNTIDVPADVALMSLAGWHVHLDHLAEALNGKAVDWQRWWEDFHPCWEQVHAAYAGTGAGTNWRV</sequence>
<dbReference type="AlphaFoldDB" id="A0A7Y7IHU1"/>
<name>A0A7Y7IHU1_9MICC</name>
<evidence type="ECO:0000313" key="3">
    <source>
        <dbReference type="EMBL" id="NVM95751.1"/>
    </source>
</evidence>
<protein>
    <submittedName>
        <fullName evidence="3">SRPBCC family protein</fullName>
    </submittedName>
</protein>
<evidence type="ECO:0000259" key="2">
    <source>
        <dbReference type="Pfam" id="PF08327"/>
    </source>
</evidence>
<dbReference type="Pfam" id="PF08327">
    <property type="entry name" value="AHSA1"/>
    <property type="match status" value="1"/>
</dbReference>
<dbReference type="EMBL" id="JAAMFM010000019">
    <property type="protein sequence ID" value="NVM95751.1"/>
    <property type="molecule type" value="Genomic_DNA"/>
</dbReference>
<organism evidence="3 4">
    <name type="scientific">Arthrobacter wenxiniae</name>
    <dbReference type="NCBI Taxonomy" id="2713570"/>
    <lineage>
        <taxon>Bacteria</taxon>
        <taxon>Bacillati</taxon>
        <taxon>Actinomycetota</taxon>
        <taxon>Actinomycetes</taxon>
        <taxon>Micrococcales</taxon>
        <taxon>Micrococcaceae</taxon>
        <taxon>Arthrobacter</taxon>
    </lineage>
</organism>
<reference evidence="3 4" key="1">
    <citation type="submission" date="2020-02" db="EMBL/GenBank/DDBJ databases">
        <title>Genome sequence of strain AETb3-4.</title>
        <authorList>
            <person name="Gao J."/>
            <person name="Zhang X."/>
        </authorList>
    </citation>
    <scope>NUCLEOTIDE SEQUENCE [LARGE SCALE GENOMIC DNA]</scope>
    <source>
        <strain evidence="3 4">AETb3-4</strain>
    </source>
</reference>